<dbReference type="EMBL" id="CAXITT010000254">
    <property type="protein sequence ID" value="CAL1537200.1"/>
    <property type="molecule type" value="Genomic_DNA"/>
</dbReference>
<reference evidence="1 2" key="1">
    <citation type="submission" date="2024-04" db="EMBL/GenBank/DDBJ databases">
        <authorList>
            <consortium name="Genoscope - CEA"/>
            <person name="William W."/>
        </authorList>
    </citation>
    <scope>NUCLEOTIDE SEQUENCE [LARGE SCALE GENOMIC DNA]</scope>
</reference>
<accession>A0AAV2HSV2</accession>
<proteinExistence type="predicted"/>
<organism evidence="1 2">
    <name type="scientific">Lymnaea stagnalis</name>
    <name type="common">Great pond snail</name>
    <name type="synonym">Helix stagnalis</name>
    <dbReference type="NCBI Taxonomy" id="6523"/>
    <lineage>
        <taxon>Eukaryota</taxon>
        <taxon>Metazoa</taxon>
        <taxon>Spiralia</taxon>
        <taxon>Lophotrochozoa</taxon>
        <taxon>Mollusca</taxon>
        <taxon>Gastropoda</taxon>
        <taxon>Heterobranchia</taxon>
        <taxon>Euthyneura</taxon>
        <taxon>Panpulmonata</taxon>
        <taxon>Hygrophila</taxon>
        <taxon>Lymnaeoidea</taxon>
        <taxon>Lymnaeidae</taxon>
        <taxon>Lymnaea</taxon>
    </lineage>
</organism>
<keyword evidence="2" id="KW-1185">Reference proteome</keyword>
<sequence length="231" mass="26780">MPPKKKYDGVDVKVRLEGDLEDRFVTLCEDWKVSQFLENITSLLLEEMKNQSYNVILTYDQLPPEVLEYEEEFGNRILSCKELVLQTKGQAYNRGVNRETQVETSIESTEKPYSWIYNLDDDVKNRQMKEKDVARIALCLDDLKMMTKFTLMTGLGFKKGEIEIAMSNSKGQDMDWCADLLFRWVYKNTSEATFRVLLEQMRIVEDLKPGTGDWEKIKKVVLLSGSSTNGK</sequence>
<evidence type="ECO:0008006" key="3">
    <source>
        <dbReference type="Google" id="ProtNLM"/>
    </source>
</evidence>
<gene>
    <name evidence="1" type="ORF">GSLYS_00011113001</name>
</gene>
<evidence type="ECO:0000313" key="2">
    <source>
        <dbReference type="Proteomes" id="UP001497497"/>
    </source>
</evidence>
<dbReference type="Proteomes" id="UP001497497">
    <property type="component" value="Unassembled WGS sequence"/>
</dbReference>
<comment type="caution">
    <text evidence="1">The sequence shown here is derived from an EMBL/GenBank/DDBJ whole genome shotgun (WGS) entry which is preliminary data.</text>
</comment>
<dbReference type="Gene3D" id="1.10.533.10">
    <property type="entry name" value="Death Domain, Fas"/>
    <property type="match status" value="1"/>
</dbReference>
<protein>
    <recommendedName>
        <fullName evidence="3">Death domain-containing protein</fullName>
    </recommendedName>
</protein>
<evidence type="ECO:0000313" key="1">
    <source>
        <dbReference type="EMBL" id="CAL1537200.1"/>
    </source>
</evidence>
<dbReference type="AlphaFoldDB" id="A0AAV2HSV2"/>
<name>A0AAV2HSV2_LYMST</name>
<dbReference type="InterPro" id="IPR011029">
    <property type="entry name" value="DEATH-like_dom_sf"/>
</dbReference>